<organism evidence="2 3">
    <name type="scientific">Dendrobium thyrsiflorum</name>
    <name type="common">Pinecone-like raceme dendrobium</name>
    <name type="synonym">Orchid</name>
    <dbReference type="NCBI Taxonomy" id="117978"/>
    <lineage>
        <taxon>Eukaryota</taxon>
        <taxon>Viridiplantae</taxon>
        <taxon>Streptophyta</taxon>
        <taxon>Embryophyta</taxon>
        <taxon>Tracheophyta</taxon>
        <taxon>Spermatophyta</taxon>
        <taxon>Magnoliopsida</taxon>
        <taxon>Liliopsida</taxon>
        <taxon>Asparagales</taxon>
        <taxon>Orchidaceae</taxon>
        <taxon>Epidendroideae</taxon>
        <taxon>Malaxideae</taxon>
        <taxon>Dendrobiinae</taxon>
        <taxon>Dendrobium</taxon>
    </lineage>
</organism>
<reference evidence="2 3" key="1">
    <citation type="journal article" date="2024" name="Plant Biotechnol. J.">
        <title>Dendrobium thyrsiflorum genome and its molecular insights into genes involved in important horticultural traits.</title>
        <authorList>
            <person name="Chen B."/>
            <person name="Wang J.Y."/>
            <person name="Zheng P.J."/>
            <person name="Li K.L."/>
            <person name="Liang Y.M."/>
            <person name="Chen X.F."/>
            <person name="Zhang C."/>
            <person name="Zhao X."/>
            <person name="He X."/>
            <person name="Zhang G.Q."/>
            <person name="Liu Z.J."/>
            <person name="Xu Q."/>
        </authorList>
    </citation>
    <scope>NUCLEOTIDE SEQUENCE [LARGE SCALE GENOMIC DNA]</scope>
    <source>
        <strain evidence="2">GZMU011</strain>
    </source>
</reference>
<feature type="region of interest" description="Disordered" evidence="1">
    <location>
        <begin position="42"/>
        <end position="129"/>
    </location>
</feature>
<name>A0ABD0WBB8_DENTH</name>
<feature type="compositionally biased region" description="Acidic residues" evidence="1">
    <location>
        <begin position="118"/>
        <end position="129"/>
    </location>
</feature>
<proteinExistence type="predicted"/>
<evidence type="ECO:0000256" key="1">
    <source>
        <dbReference type="SAM" id="MobiDB-lite"/>
    </source>
</evidence>
<sequence length="129" mass="13833">MDLAQLSGATVAAMRPVESQPLAIRGTYPEVCMRRHMESELVSSSRVLMSKRSRSPERRSDLALSKKGKGIAKPSKEEVLIIDSPTQEGERATMALGKESVEGNGIAKGSGGYSLSGDVEESTDEYSSI</sequence>
<keyword evidence="3" id="KW-1185">Reference proteome</keyword>
<evidence type="ECO:0000313" key="3">
    <source>
        <dbReference type="Proteomes" id="UP001552299"/>
    </source>
</evidence>
<dbReference type="AlphaFoldDB" id="A0ABD0WBB8"/>
<dbReference type="EMBL" id="JANQDX010000001">
    <property type="protein sequence ID" value="KAL0928573.1"/>
    <property type="molecule type" value="Genomic_DNA"/>
</dbReference>
<accession>A0ABD0WBB8</accession>
<evidence type="ECO:0000313" key="2">
    <source>
        <dbReference type="EMBL" id="KAL0928573.1"/>
    </source>
</evidence>
<protein>
    <submittedName>
        <fullName evidence="2">Uncharacterized protein</fullName>
    </submittedName>
</protein>
<comment type="caution">
    <text evidence="2">The sequence shown here is derived from an EMBL/GenBank/DDBJ whole genome shotgun (WGS) entry which is preliminary data.</text>
</comment>
<dbReference type="Proteomes" id="UP001552299">
    <property type="component" value="Unassembled WGS sequence"/>
</dbReference>
<gene>
    <name evidence="2" type="ORF">M5K25_000470</name>
</gene>